<comment type="caution">
    <text evidence="1">The sequence shown here is derived from an EMBL/GenBank/DDBJ whole genome shotgun (WGS) entry which is preliminary data.</text>
</comment>
<reference evidence="1" key="1">
    <citation type="submission" date="2021-01" db="EMBL/GenBank/DDBJ databases">
        <authorList>
            <consortium name="Genoscope - CEA"/>
            <person name="William W."/>
        </authorList>
    </citation>
    <scope>NUCLEOTIDE SEQUENCE</scope>
</reference>
<name>A0A8S1REJ3_9CILI</name>
<sequence length="110" mass="12426">MGCCQNSLRCQEELHQDHVGFQISPKNLSMPPLSSNLIKGDTDEIMEQIDCFESTCEEKGLLEKLKSNDITKSNSLNLKEEVIIDLRQAPSPSKKQMTNKNLNNKFIGML</sequence>
<dbReference type="Proteomes" id="UP000692954">
    <property type="component" value="Unassembled WGS sequence"/>
</dbReference>
<keyword evidence="2" id="KW-1185">Reference proteome</keyword>
<dbReference type="EMBL" id="CAJJDN010000167">
    <property type="protein sequence ID" value="CAD8126408.1"/>
    <property type="molecule type" value="Genomic_DNA"/>
</dbReference>
<organism evidence="1 2">
    <name type="scientific">Paramecium sonneborni</name>
    <dbReference type="NCBI Taxonomy" id="65129"/>
    <lineage>
        <taxon>Eukaryota</taxon>
        <taxon>Sar</taxon>
        <taxon>Alveolata</taxon>
        <taxon>Ciliophora</taxon>
        <taxon>Intramacronucleata</taxon>
        <taxon>Oligohymenophorea</taxon>
        <taxon>Peniculida</taxon>
        <taxon>Parameciidae</taxon>
        <taxon>Paramecium</taxon>
    </lineage>
</organism>
<evidence type="ECO:0000313" key="1">
    <source>
        <dbReference type="EMBL" id="CAD8126408.1"/>
    </source>
</evidence>
<dbReference type="AlphaFoldDB" id="A0A8S1REJ3"/>
<gene>
    <name evidence="1" type="ORF">PSON_ATCC_30995.1.T1670044</name>
</gene>
<evidence type="ECO:0000313" key="2">
    <source>
        <dbReference type="Proteomes" id="UP000692954"/>
    </source>
</evidence>
<accession>A0A8S1REJ3</accession>
<dbReference type="OrthoDB" id="294262at2759"/>
<protein>
    <submittedName>
        <fullName evidence="1">Uncharacterized protein</fullName>
    </submittedName>
</protein>
<proteinExistence type="predicted"/>